<dbReference type="EMBL" id="SLWK01000011">
    <property type="protein sequence ID" value="TCO06956.1"/>
    <property type="molecule type" value="Genomic_DNA"/>
</dbReference>
<name>A0A4R2GFM0_9BACT</name>
<sequence>MKTYCFWIVFVTFSLTSCEKDDNSFENLSENPLKLLEEVAYYDLNDDSVNDIKIVYDLFTWFGINSSDEWITGEGISGRLRSLNGSSVLQNRNSYTLFNKLYDTIKIEVSEPYYWDEHACLSLISIRSSNESDNLWENEWSIRSDMIFDYYYLAVKLNVNDSNLIGWLEIKFNKLTGGIQILESKFTTKAHIVIGK</sequence>
<evidence type="ECO:0000313" key="2">
    <source>
        <dbReference type="Proteomes" id="UP000295221"/>
    </source>
</evidence>
<accession>A0A4R2GFM0</accession>
<comment type="caution">
    <text evidence="1">The sequence shown here is derived from an EMBL/GenBank/DDBJ whole genome shotgun (WGS) entry which is preliminary data.</text>
</comment>
<dbReference type="RefSeq" id="WP_132434543.1">
    <property type="nucleotide sequence ID" value="NZ_SLWK01000011.1"/>
</dbReference>
<gene>
    <name evidence="1" type="ORF">EV194_11173</name>
</gene>
<protein>
    <submittedName>
        <fullName evidence="1">Uncharacterized protein</fullName>
    </submittedName>
</protein>
<dbReference type="OrthoDB" id="663527at2"/>
<dbReference type="AlphaFoldDB" id="A0A4R2GFM0"/>
<dbReference type="Proteomes" id="UP000295221">
    <property type="component" value="Unassembled WGS sequence"/>
</dbReference>
<reference evidence="1 2" key="1">
    <citation type="submission" date="2019-03" db="EMBL/GenBank/DDBJ databases">
        <title>Genomic Encyclopedia of Type Strains, Phase IV (KMG-IV): sequencing the most valuable type-strain genomes for metagenomic binning, comparative biology and taxonomic classification.</title>
        <authorList>
            <person name="Goeker M."/>
        </authorList>
    </citation>
    <scope>NUCLEOTIDE SEQUENCE [LARGE SCALE GENOMIC DNA]</scope>
    <source>
        <strain evidence="1 2">DSM 24179</strain>
    </source>
</reference>
<keyword evidence="2" id="KW-1185">Reference proteome</keyword>
<proteinExistence type="predicted"/>
<dbReference type="PROSITE" id="PS51257">
    <property type="entry name" value="PROKAR_LIPOPROTEIN"/>
    <property type="match status" value="1"/>
</dbReference>
<evidence type="ECO:0000313" key="1">
    <source>
        <dbReference type="EMBL" id="TCO06956.1"/>
    </source>
</evidence>
<organism evidence="1 2">
    <name type="scientific">Natronoflexus pectinivorans</name>
    <dbReference type="NCBI Taxonomy" id="682526"/>
    <lineage>
        <taxon>Bacteria</taxon>
        <taxon>Pseudomonadati</taxon>
        <taxon>Bacteroidota</taxon>
        <taxon>Bacteroidia</taxon>
        <taxon>Marinilabiliales</taxon>
        <taxon>Marinilabiliaceae</taxon>
        <taxon>Natronoflexus</taxon>
    </lineage>
</organism>